<feature type="transmembrane region" description="Helical" evidence="1">
    <location>
        <begin position="20"/>
        <end position="43"/>
    </location>
</feature>
<keyword evidence="1" id="KW-0472">Membrane</keyword>
<sequence length="123" mass="13609">MSVYAWLSKISKGGSYNPFTLLLPTISGCFSGYLFTVCIRIPAQEHLEAKPMRTKAMPNYHDLDEICGKSTAIGQNARSAKDLNSEKLSDVNITQVQDSLDDTAVEDDLPLVGNEVEKTKKRK</sequence>
<reference evidence="2 3" key="1">
    <citation type="journal article" date="2020" name="IScience">
        <title>Genome Sequencing of the Endangered Kingdonia uniflora (Circaeasteraceae, Ranunculales) Reveals Potential Mechanisms of Evolutionary Specialization.</title>
        <authorList>
            <person name="Sun Y."/>
            <person name="Deng T."/>
            <person name="Zhang A."/>
            <person name="Moore M.J."/>
            <person name="Landis J.B."/>
            <person name="Lin N."/>
            <person name="Zhang H."/>
            <person name="Zhang X."/>
            <person name="Huang J."/>
            <person name="Zhang X."/>
            <person name="Sun H."/>
            <person name="Wang H."/>
        </authorList>
    </citation>
    <scope>NUCLEOTIDE SEQUENCE [LARGE SCALE GENOMIC DNA]</scope>
    <source>
        <strain evidence="2">TB1705</strain>
        <tissue evidence="2">Leaf</tissue>
    </source>
</reference>
<dbReference type="EMBL" id="JACGCM010002082">
    <property type="protein sequence ID" value="KAF6145288.1"/>
    <property type="molecule type" value="Genomic_DNA"/>
</dbReference>
<proteinExistence type="predicted"/>
<name>A0A7J7LRX3_9MAGN</name>
<dbReference type="Proteomes" id="UP000541444">
    <property type="component" value="Unassembled WGS sequence"/>
</dbReference>
<organism evidence="2 3">
    <name type="scientific">Kingdonia uniflora</name>
    <dbReference type="NCBI Taxonomy" id="39325"/>
    <lineage>
        <taxon>Eukaryota</taxon>
        <taxon>Viridiplantae</taxon>
        <taxon>Streptophyta</taxon>
        <taxon>Embryophyta</taxon>
        <taxon>Tracheophyta</taxon>
        <taxon>Spermatophyta</taxon>
        <taxon>Magnoliopsida</taxon>
        <taxon>Ranunculales</taxon>
        <taxon>Circaeasteraceae</taxon>
        <taxon>Kingdonia</taxon>
    </lineage>
</organism>
<gene>
    <name evidence="2" type="ORF">GIB67_041483</name>
</gene>
<dbReference type="AlphaFoldDB" id="A0A7J7LRX3"/>
<keyword evidence="1" id="KW-0812">Transmembrane</keyword>
<evidence type="ECO:0000256" key="1">
    <source>
        <dbReference type="SAM" id="Phobius"/>
    </source>
</evidence>
<accession>A0A7J7LRX3</accession>
<evidence type="ECO:0000313" key="2">
    <source>
        <dbReference type="EMBL" id="KAF6145288.1"/>
    </source>
</evidence>
<evidence type="ECO:0000313" key="3">
    <source>
        <dbReference type="Proteomes" id="UP000541444"/>
    </source>
</evidence>
<keyword evidence="3" id="KW-1185">Reference proteome</keyword>
<dbReference type="OrthoDB" id="1748457at2759"/>
<comment type="caution">
    <text evidence="2">The sequence shown here is derived from an EMBL/GenBank/DDBJ whole genome shotgun (WGS) entry which is preliminary data.</text>
</comment>
<keyword evidence="1" id="KW-1133">Transmembrane helix</keyword>
<protein>
    <submittedName>
        <fullName evidence="2">Uncharacterized protein</fullName>
    </submittedName>
</protein>